<proteinExistence type="predicted"/>
<reference evidence="3" key="1">
    <citation type="journal article" date="2005" name="Nature">
        <title>The map-based sequence of the rice genome.</title>
        <authorList>
            <consortium name="International rice genome sequencing project (IRGSP)"/>
            <person name="Matsumoto T."/>
            <person name="Wu J."/>
            <person name="Kanamori H."/>
            <person name="Katayose Y."/>
            <person name="Fujisawa M."/>
            <person name="Namiki N."/>
            <person name="Mizuno H."/>
            <person name="Yamamoto K."/>
            <person name="Antonio B.A."/>
            <person name="Baba T."/>
            <person name="Sakata K."/>
            <person name="Nagamura Y."/>
            <person name="Aoki H."/>
            <person name="Arikawa K."/>
            <person name="Arita K."/>
            <person name="Bito T."/>
            <person name="Chiden Y."/>
            <person name="Fujitsuka N."/>
            <person name="Fukunaka R."/>
            <person name="Hamada M."/>
            <person name="Harada C."/>
            <person name="Hayashi A."/>
            <person name="Hijishita S."/>
            <person name="Honda M."/>
            <person name="Hosokawa S."/>
            <person name="Ichikawa Y."/>
            <person name="Idonuma A."/>
            <person name="Iijima M."/>
            <person name="Ikeda M."/>
            <person name="Ikeno M."/>
            <person name="Ito K."/>
            <person name="Ito S."/>
            <person name="Ito T."/>
            <person name="Ito Y."/>
            <person name="Ito Y."/>
            <person name="Iwabuchi A."/>
            <person name="Kamiya K."/>
            <person name="Karasawa W."/>
            <person name="Kurita K."/>
            <person name="Katagiri S."/>
            <person name="Kikuta A."/>
            <person name="Kobayashi H."/>
            <person name="Kobayashi N."/>
            <person name="Machita K."/>
            <person name="Maehara T."/>
            <person name="Masukawa M."/>
            <person name="Mizubayashi T."/>
            <person name="Mukai Y."/>
            <person name="Nagasaki H."/>
            <person name="Nagata Y."/>
            <person name="Naito S."/>
            <person name="Nakashima M."/>
            <person name="Nakama Y."/>
            <person name="Nakamichi Y."/>
            <person name="Nakamura M."/>
            <person name="Meguro A."/>
            <person name="Negishi M."/>
            <person name="Ohta I."/>
            <person name="Ohta T."/>
            <person name="Okamoto M."/>
            <person name="Ono N."/>
            <person name="Saji S."/>
            <person name="Sakaguchi M."/>
            <person name="Sakai K."/>
            <person name="Shibata M."/>
            <person name="Shimokawa T."/>
            <person name="Song J."/>
            <person name="Takazaki Y."/>
            <person name="Terasawa K."/>
            <person name="Tsugane M."/>
            <person name="Tsuji K."/>
            <person name="Ueda S."/>
            <person name="Waki K."/>
            <person name="Yamagata H."/>
            <person name="Yamamoto M."/>
            <person name="Yamamoto S."/>
            <person name="Yamane H."/>
            <person name="Yoshiki S."/>
            <person name="Yoshihara R."/>
            <person name="Yukawa K."/>
            <person name="Zhong H."/>
            <person name="Yano M."/>
            <person name="Yuan Q."/>
            <person name="Ouyang S."/>
            <person name="Liu J."/>
            <person name="Jones K.M."/>
            <person name="Gansberger K."/>
            <person name="Moffat K."/>
            <person name="Hill J."/>
            <person name="Bera J."/>
            <person name="Fadrosh D."/>
            <person name="Jin S."/>
            <person name="Johri S."/>
            <person name="Kim M."/>
            <person name="Overton L."/>
            <person name="Reardon M."/>
            <person name="Tsitrin T."/>
            <person name="Vuong H."/>
            <person name="Weaver B."/>
            <person name="Ciecko A."/>
            <person name="Tallon L."/>
            <person name="Jackson J."/>
            <person name="Pai G."/>
            <person name="Aken S.V."/>
            <person name="Utterback T."/>
            <person name="Reidmuller S."/>
            <person name="Feldblyum T."/>
            <person name="Hsiao J."/>
            <person name="Zismann V."/>
            <person name="Iobst S."/>
            <person name="de Vazeille A.R."/>
            <person name="Buell C.R."/>
            <person name="Ying K."/>
            <person name="Li Y."/>
            <person name="Lu T."/>
            <person name="Huang Y."/>
            <person name="Zhao Q."/>
            <person name="Feng Q."/>
            <person name="Zhang L."/>
            <person name="Zhu J."/>
            <person name="Weng Q."/>
            <person name="Mu J."/>
            <person name="Lu Y."/>
            <person name="Fan D."/>
            <person name="Liu Y."/>
            <person name="Guan J."/>
            <person name="Zhang Y."/>
            <person name="Yu S."/>
            <person name="Liu X."/>
            <person name="Zhang Y."/>
            <person name="Hong G."/>
            <person name="Han B."/>
            <person name="Choisne N."/>
            <person name="Demange N."/>
            <person name="Orjeda G."/>
            <person name="Samain S."/>
            <person name="Cattolico L."/>
            <person name="Pelletier E."/>
            <person name="Couloux A."/>
            <person name="Segurens B."/>
            <person name="Wincker P."/>
            <person name="D'Hont A."/>
            <person name="Scarpelli C."/>
            <person name="Weissenbach J."/>
            <person name="Salanoubat M."/>
            <person name="Quetier F."/>
            <person name="Yu Y."/>
            <person name="Kim H.R."/>
            <person name="Rambo T."/>
            <person name="Currie J."/>
            <person name="Collura K."/>
            <person name="Luo M."/>
            <person name="Yang T."/>
            <person name="Ammiraju J.S.S."/>
            <person name="Engler F."/>
            <person name="Soderlund C."/>
            <person name="Wing R.A."/>
            <person name="Palmer L.E."/>
            <person name="de la Bastide M."/>
            <person name="Spiegel L."/>
            <person name="Nascimento L."/>
            <person name="Zutavern T."/>
            <person name="O'Shaughnessy A."/>
            <person name="Dike S."/>
            <person name="Dedhia N."/>
            <person name="Preston R."/>
            <person name="Balija V."/>
            <person name="McCombie W.R."/>
            <person name="Chow T."/>
            <person name="Chen H."/>
            <person name="Chung M."/>
            <person name="Chen C."/>
            <person name="Shaw J."/>
            <person name="Wu H."/>
            <person name="Hsiao K."/>
            <person name="Chao Y."/>
            <person name="Chu M."/>
            <person name="Cheng C."/>
            <person name="Hour A."/>
            <person name="Lee P."/>
            <person name="Lin S."/>
            <person name="Lin Y."/>
            <person name="Liou J."/>
            <person name="Liu S."/>
            <person name="Hsing Y."/>
            <person name="Raghuvanshi S."/>
            <person name="Mohanty A."/>
            <person name="Bharti A.K."/>
            <person name="Gaur A."/>
            <person name="Gupta V."/>
            <person name="Kumar D."/>
            <person name="Ravi V."/>
            <person name="Vij S."/>
            <person name="Kapur A."/>
            <person name="Khurana P."/>
            <person name="Khurana P."/>
            <person name="Khurana J.P."/>
            <person name="Tyagi A.K."/>
            <person name="Gaikwad K."/>
            <person name="Singh A."/>
            <person name="Dalal V."/>
            <person name="Srivastava S."/>
            <person name="Dixit A."/>
            <person name="Pal A.K."/>
            <person name="Ghazi I.A."/>
            <person name="Yadav M."/>
            <person name="Pandit A."/>
            <person name="Bhargava A."/>
            <person name="Sureshbabu K."/>
            <person name="Batra K."/>
            <person name="Sharma T.R."/>
            <person name="Mohapatra T."/>
            <person name="Singh N.K."/>
            <person name="Messing J."/>
            <person name="Nelson A.B."/>
            <person name="Fuks G."/>
            <person name="Kavchok S."/>
            <person name="Keizer G."/>
            <person name="Linton E."/>
            <person name="Llaca V."/>
            <person name="Song R."/>
            <person name="Tanyolac B."/>
            <person name="Young S."/>
            <person name="Ho-Il K."/>
            <person name="Hahn J.H."/>
            <person name="Sangsakoo G."/>
            <person name="Vanavichit A."/>
            <person name="de Mattos Luiz.A.T."/>
            <person name="Zimmer P.D."/>
            <person name="Malone G."/>
            <person name="Dellagostin O."/>
            <person name="de Oliveira A.C."/>
            <person name="Bevan M."/>
            <person name="Bancroft I."/>
            <person name="Minx P."/>
            <person name="Cordum H."/>
            <person name="Wilson R."/>
            <person name="Cheng Z."/>
            <person name="Jin W."/>
            <person name="Jiang J."/>
            <person name="Leong S.A."/>
            <person name="Iwama H."/>
            <person name="Gojobori T."/>
            <person name="Itoh T."/>
            <person name="Niimura Y."/>
            <person name="Fujii Y."/>
            <person name="Habara T."/>
            <person name="Sakai H."/>
            <person name="Sato Y."/>
            <person name="Wilson G."/>
            <person name="Kumar K."/>
            <person name="McCouch S."/>
            <person name="Juretic N."/>
            <person name="Hoen D."/>
            <person name="Wright S."/>
            <person name="Bruskiewich R."/>
            <person name="Bureau T."/>
            <person name="Miyao A."/>
            <person name="Hirochika H."/>
            <person name="Nishikawa T."/>
            <person name="Kadowaki K."/>
            <person name="Sugiura M."/>
            <person name="Burr B."/>
            <person name="Sasaki T."/>
        </authorList>
    </citation>
    <scope>NUCLEOTIDE SEQUENCE [LARGE SCALE GENOMIC DNA]</scope>
    <source>
        <strain evidence="3">cv. Nipponbare</strain>
    </source>
</reference>
<evidence type="ECO:0000256" key="1">
    <source>
        <dbReference type="SAM" id="MobiDB-lite"/>
    </source>
</evidence>
<accession>Q7G2M6</accession>
<sequence>MAREREPRELVNLSAGGATVTGAHSPVPLVTPTRAATAQPRSPPPVTPSPQASQASPLLSEPLDWGTDAEEEDDDAIAPELHQRSAETFNPQTAKARKAASPSPASKAFHQEINARSQEEELDITAERGEGLSHPEVLLLSLKLNL</sequence>
<feature type="compositionally biased region" description="Low complexity" evidence="1">
    <location>
        <begin position="99"/>
        <end position="108"/>
    </location>
</feature>
<dbReference type="AlphaFoldDB" id="Q7G2M6"/>
<evidence type="ECO:0000313" key="3">
    <source>
        <dbReference type="Proteomes" id="UP000000763"/>
    </source>
</evidence>
<dbReference type="EMBL" id="AC027038">
    <property type="protein sequence ID" value="AAN05520.1"/>
    <property type="molecule type" value="Genomic_DNA"/>
</dbReference>
<gene>
    <name evidence="2" type="ORF">OSJNBa0071K18.19</name>
</gene>
<organism evidence="2 3">
    <name type="scientific">Oryza sativa subsp. japonica</name>
    <name type="common">Rice</name>
    <dbReference type="NCBI Taxonomy" id="39947"/>
    <lineage>
        <taxon>Eukaryota</taxon>
        <taxon>Viridiplantae</taxon>
        <taxon>Streptophyta</taxon>
        <taxon>Embryophyta</taxon>
        <taxon>Tracheophyta</taxon>
        <taxon>Spermatophyta</taxon>
        <taxon>Magnoliopsida</taxon>
        <taxon>Liliopsida</taxon>
        <taxon>Poales</taxon>
        <taxon>Poaceae</taxon>
        <taxon>BOP clade</taxon>
        <taxon>Oryzoideae</taxon>
        <taxon>Oryzeae</taxon>
        <taxon>Oryzinae</taxon>
        <taxon>Oryza</taxon>
        <taxon>Oryza sativa</taxon>
    </lineage>
</organism>
<feature type="region of interest" description="Disordered" evidence="1">
    <location>
        <begin position="1"/>
        <end position="135"/>
    </location>
</feature>
<protein>
    <submittedName>
        <fullName evidence="2">Uncharacterized protein</fullName>
    </submittedName>
</protein>
<reference evidence="3" key="2">
    <citation type="journal article" date="2008" name="Nucleic Acids Res.">
        <title>The rice annotation project database (RAP-DB): 2008 update.</title>
        <authorList>
            <consortium name="The rice annotation project (RAP)"/>
        </authorList>
    </citation>
    <scope>GENOME REANNOTATION</scope>
    <source>
        <strain evidence="3">cv. Nipponbare</strain>
    </source>
</reference>
<dbReference type="Proteomes" id="UP000000763">
    <property type="component" value="Chromosome 10"/>
</dbReference>
<evidence type="ECO:0000313" key="2">
    <source>
        <dbReference type="EMBL" id="AAN05520.1"/>
    </source>
</evidence>
<feature type="compositionally biased region" description="Acidic residues" evidence="1">
    <location>
        <begin position="67"/>
        <end position="77"/>
    </location>
</feature>
<name>Q7G2M6_ORYSJ</name>